<keyword evidence="6 9" id="KW-1133">Transmembrane helix</keyword>
<evidence type="ECO:0000256" key="2">
    <source>
        <dbReference type="ARBA" id="ARBA00022475"/>
    </source>
</evidence>
<keyword evidence="8 9" id="KW-0472">Membrane</keyword>
<keyword evidence="5" id="KW-0630">Potassium</keyword>
<organism evidence="11">
    <name type="scientific">Serratia fonticola</name>
    <dbReference type="NCBI Taxonomy" id="47917"/>
    <lineage>
        <taxon>Bacteria</taxon>
        <taxon>Pseudomonadati</taxon>
        <taxon>Pseudomonadota</taxon>
        <taxon>Gammaproteobacteria</taxon>
        <taxon>Enterobacterales</taxon>
        <taxon>Yersiniaceae</taxon>
        <taxon>Serratia</taxon>
    </lineage>
</organism>
<evidence type="ECO:0000256" key="6">
    <source>
        <dbReference type="ARBA" id="ARBA00022989"/>
    </source>
</evidence>
<evidence type="ECO:0000256" key="8">
    <source>
        <dbReference type="ARBA" id="ARBA00023136"/>
    </source>
</evidence>
<keyword evidence="10" id="KW-0732">Signal</keyword>
<evidence type="ECO:0000256" key="5">
    <source>
        <dbReference type="ARBA" id="ARBA00022958"/>
    </source>
</evidence>
<dbReference type="PANTHER" id="PTHR30607:SF2">
    <property type="entry name" value="POTASSIUM-TRANSPORTING ATPASE POTASSIUM-BINDING SUBUNIT"/>
    <property type="match status" value="1"/>
</dbReference>
<feature type="transmembrane region" description="Helical" evidence="9">
    <location>
        <begin position="106"/>
        <end position="124"/>
    </location>
</feature>
<sequence length="183" mass="19919">MVQYPRLVLLLVLLMAQGSLPLNPQGFPGLSWDLAFNTAVSFVTNTNWQAYSGENTLSYLSQMAGLTVQNFLSAATGIAVAFALIRAFARRSSATIGNAWIDILRITLYVLLPLSLLIALFFVSQGTLQNFLPYLHVTTLEGGTADLADGASGLAGSNQDARHQRWRLLRCQLGASVLKTRPY</sequence>
<keyword evidence="3" id="KW-0633">Potassium transport</keyword>
<proteinExistence type="predicted"/>
<dbReference type="PANTHER" id="PTHR30607">
    <property type="entry name" value="POTASSIUM-TRANSPORTING ATPASE A CHAIN"/>
    <property type="match status" value="1"/>
</dbReference>
<evidence type="ECO:0000256" key="10">
    <source>
        <dbReference type="SAM" id="SignalP"/>
    </source>
</evidence>
<keyword evidence="4 9" id="KW-0812">Transmembrane</keyword>
<evidence type="ECO:0000256" key="7">
    <source>
        <dbReference type="ARBA" id="ARBA00023065"/>
    </source>
</evidence>
<accession>A0A4U9TWH0</accession>
<keyword evidence="2" id="KW-1003">Cell membrane</keyword>
<evidence type="ECO:0000256" key="9">
    <source>
        <dbReference type="SAM" id="Phobius"/>
    </source>
</evidence>
<keyword evidence="7" id="KW-0406">Ion transport</keyword>
<keyword evidence="1" id="KW-0813">Transport</keyword>
<protein>
    <submittedName>
        <fullName evidence="11">Potassium-transporting ATPase subunit A</fullName>
    </submittedName>
</protein>
<reference evidence="11" key="1">
    <citation type="submission" date="2019-05" db="EMBL/GenBank/DDBJ databases">
        <authorList>
            <consortium name="Pathogen Informatics"/>
        </authorList>
    </citation>
    <scope>NUCLEOTIDE SEQUENCE [LARGE SCALE GENOMIC DNA]</scope>
    <source>
        <strain evidence="11">NCTC12965</strain>
    </source>
</reference>
<evidence type="ECO:0000256" key="4">
    <source>
        <dbReference type="ARBA" id="ARBA00022692"/>
    </source>
</evidence>
<gene>
    <name evidence="11" type="ORF">NCTC12965_02025</name>
</gene>
<feature type="chain" id="PRO_5020436268" evidence="10">
    <location>
        <begin position="25"/>
        <end position="183"/>
    </location>
</feature>
<feature type="signal peptide" evidence="10">
    <location>
        <begin position="1"/>
        <end position="24"/>
    </location>
</feature>
<dbReference type="GO" id="GO:0008556">
    <property type="term" value="F:P-type potassium transmembrane transporter activity"/>
    <property type="evidence" value="ECO:0007669"/>
    <property type="project" value="InterPro"/>
</dbReference>
<dbReference type="GO" id="GO:0005886">
    <property type="term" value="C:plasma membrane"/>
    <property type="evidence" value="ECO:0007669"/>
    <property type="project" value="TreeGrafter"/>
</dbReference>
<dbReference type="AlphaFoldDB" id="A0A4U9TWH0"/>
<evidence type="ECO:0000256" key="3">
    <source>
        <dbReference type="ARBA" id="ARBA00022538"/>
    </source>
</evidence>
<dbReference type="EMBL" id="CABEEZ010000037">
    <property type="protein sequence ID" value="VTR24670.1"/>
    <property type="molecule type" value="Genomic_DNA"/>
</dbReference>
<name>A0A4U9TWH0_SERFO</name>
<evidence type="ECO:0000313" key="11">
    <source>
        <dbReference type="EMBL" id="VTR24670.1"/>
    </source>
</evidence>
<dbReference type="InterPro" id="IPR004623">
    <property type="entry name" value="KdpA"/>
</dbReference>
<feature type="transmembrane region" description="Helical" evidence="9">
    <location>
        <begin position="63"/>
        <end position="85"/>
    </location>
</feature>
<evidence type="ECO:0000256" key="1">
    <source>
        <dbReference type="ARBA" id="ARBA00022448"/>
    </source>
</evidence>
<dbReference type="Pfam" id="PF03814">
    <property type="entry name" value="KdpA"/>
    <property type="match status" value="1"/>
</dbReference>